<keyword evidence="1" id="KW-0732">Signal</keyword>
<feature type="signal peptide" evidence="1">
    <location>
        <begin position="1"/>
        <end position="21"/>
    </location>
</feature>
<name>A0A7X6BG05_9SPHN</name>
<keyword evidence="4" id="KW-1185">Reference proteome</keyword>
<evidence type="ECO:0000313" key="3">
    <source>
        <dbReference type="EMBL" id="NJC04507.1"/>
    </source>
</evidence>
<proteinExistence type="predicted"/>
<dbReference type="EMBL" id="JAATJC010000001">
    <property type="protein sequence ID" value="NJC04507.1"/>
    <property type="molecule type" value="Genomic_DNA"/>
</dbReference>
<dbReference type="RefSeq" id="WP_168067316.1">
    <property type="nucleotide sequence ID" value="NZ_JAATJC010000001.1"/>
</dbReference>
<feature type="domain" description="DUF1996" evidence="2">
    <location>
        <begin position="131"/>
        <end position="386"/>
    </location>
</feature>
<reference evidence="3 4" key="1">
    <citation type="submission" date="2020-03" db="EMBL/GenBank/DDBJ databases">
        <title>Genomic Encyclopedia of Type Strains, Phase IV (KMG-IV): sequencing the most valuable type-strain genomes for metagenomic binning, comparative biology and taxonomic classification.</title>
        <authorList>
            <person name="Goeker M."/>
        </authorList>
    </citation>
    <scope>NUCLEOTIDE SEQUENCE [LARGE SCALE GENOMIC DNA]</scope>
    <source>
        <strain evidence="3 4">DSM 16846</strain>
    </source>
</reference>
<dbReference type="PANTHER" id="PTHR43662">
    <property type="match status" value="1"/>
</dbReference>
<dbReference type="InterPro" id="IPR018535">
    <property type="entry name" value="DUF1996"/>
</dbReference>
<sequence length="435" mass="46587">MKFATDNAVLLLSCIAASVAAAGFAHLPFARKLVATTTSVMSAPLSGVRDDHSASQPGHAVVDHMLPSTAVVPDPIASPSLTGLPAIKSNFDSKLGLRPNGGTGDLPKSGAPDVVGAFRFICRPGQIAMVDPIVNPGPRGTKSNHLHQFFGNTRVYSDSTYASLRAEGGSTCNEVGDPFAPGALALNRSAYWQPAMLNGKGSVVRPDWVSIYYKRRPATDPIVSDPSNPRYMGQAVDLPNGLRFIFGRDMLDLSKPSTGGFRFNCTLPSGQQTEFDSLGKAIAACPLRPDASGRMASVTTEGEAPACWDGKRLDSPNHRDHVAYPSYGTWGYLKCPATHPYVIPFFTMKANFTLDADALKWSLSSDAMAPGQPVGSTYHADFFMAWDPITHRMFHDHCINKLLSCSGGDLGNGQQLRGSWAVKQAEPRLVPIPVE</sequence>
<evidence type="ECO:0000259" key="2">
    <source>
        <dbReference type="Pfam" id="PF09362"/>
    </source>
</evidence>
<comment type="caution">
    <text evidence="3">The sequence shown here is derived from an EMBL/GenBank/DDBJ whole genome shotgun (WGS) entry which is preliminary data.</text>
</comment>
<evidence type="ECO:0000313" key="4">
    <source>
        <dbReference type="Proteomes" id="UP000558192"/>
    </source>
</evidence>
<dbReference type="Pfam" id="PF09362">
    <property type="entry name" value="DUF1996"/>
    <property type="match status" value="1"/>
</dbReference>
<gene>
    <name evidence="3" type="ORF">GGQ97_000300</name>
</gene>
<dbReference type="AlphaFoldDB" id="A0A7X6BG05"/>
<protein>
    <recommendedName>
        <fullName evidence="2">DUF1996 domain-containing protein</fullName>
    </recommendedName>
</protein>
<dbReference type="PANTHER" id="PTHR43662:SF3">
    <property type="entry name" value="DOMAIN PROTEIN, PUTATIVE (AFU_ORTHOLOGUE AFUA_6G11970)-RELATED"/>
    <property type="match status" value="1"/>
</dbReference>
<accession>A0A7X6BG05</accession>
<evidence type="ECO:0000256" key="1">
    <source>
        <dbReference type="SAM" id="SignalP"/>
    </source>
</evidence>
<dbReference type="Proteomes" id="UP000558192">
    <property type="component" value="Unassembled WGS sequence"/>
</dbReference>
<feature type="chain" id="PRO_5030837736" description="DUF1996 domain-containing protein" evidence="1">
    <location>
        <begin position="22"/>
        <end position="435"/>
    </location>
</feature>
<organism evidence="3 4">
    <name type="scientific">Sphingomonas kaistensis</name>
    <dbReference type="NCBI Taxonomy" id="298708"/>
    <lineage>
        <taxon>Bacteria</taxon>
        <taxon>Pseudomonadati</taxon>
        <taxon>Pseudomonadota</taxon>
        <taxon>Alphaproteobacteria</taxon>
        <taxon>Sphingomonadales</taxon>
        <taxon>Sphingomonadaceae</taxon>
        <taxon>Sphingomonas</taxon>
    </lineage>
</organism>